<evidence type="ECO:0000256" key="4">
    <source>
        <dbReference type="ARBA" id="ARBA00023136"/>
    </source>
</evidence>
<sequence length="184" mass="20226">MYCKNCGEKLNEGVNFCFKCGFKAGDGNVYCDKCGVKVNGTTCYNCGNNFEDYTDDINQNEDNGFNSNQNYSNNYNNQGNYNTNNNNQGYNNHNYNNNPNYNQNYNNVVRRPKSRIAAGILGILVGGLGIHRFYLGYIGIGIIQIVVTILTCGAGSLWGFIEGILILCGTTITTDADGIPLSDN</sequence>
<name>A0A174K337_9CLOT</name>
<feature type="region of interest" description="Disordered" evidence="5">
    <location>
        <begin position="76"/>
        <end position="96"/>
    </location>
</feature>
<dbReference type="Proteomes" id="UP000095558">
    <property type="component" value="Unassembled WGS sequence"/>
</dbReference>
<evidence type="ECO:0000259" key="8">
    <source>
        <dbReference type="Pfam" id="PF13240"/>
    </source>
</evidence>
<organism evidence="9 10">
    <name type="scientific">Clostridium disporicum</name>
    <dbReference type="NCBI Taxonomy" id="84024"/>
    <lineage>
        <taxon>Bacteria</taxon>
        <taxon>Bacillati</taxon>
        <taxon>Bacillota</taxon>
        <taxon>Clostridia</taxon>
        <taxon>Eubacteriales</taxon>
        <taxon>Clostridiaceae</taxon>
        <taxon>Clostridium</taxon>
    </lineage>
</organism>
<reference evidence="9 10" key="1">
    <citation type="submission" date="2015-09" db="EMBL/GenBank/DDBJ databases">
        <authorList>
            <consortium name="Pathogen Informatics"/>
        </authorList>
    </citation>
    <scope>NUCLEOTIDE SEQUENCE [LARGE SCALE GENOMIC DNA]</scope>
    <source>
        <strain evidence="9 10">2789STDY5834855</strain>
    </source>
</reference>
<dbReference type="EMBL" id="CYZV01000035">
    <property type="protein sequence ID" value="CUO62572.1"/>
    <property type="molecule type" value="Genomic_DNA"/>
</dbReference>
<comment type="subcellular location">
    <subcellularLocation>
        <location evidence="1">Membrane</location>
        <topology evidence="1">Multi-pass membrane protein</topology>
    </subcellularLocation>
</comment>
<keyword evidence="3 6" id="KW-1133">Transmembrane helix</keyword>
<dbReference type="InterPro" id="IPR007829">
    <property type="entry name" value="TM2"/>
</dbReference>
<evidence type="ECO:0000313" key="10">
    <source>
        <dbReference type="Proteomes" id="UP000095558"/>
    </source>
</evidence>
<feature type="transmembrane region" description="Helical" evidence="6">
    <location>
        <begin position="140"/>
        <end position="161"/>
    </location>
</feature>
<evidence type="ECO:0000256" key="3">
    <source>
        <dbReference type="ARBA" id="ARBA00022989"/>
    </source>
</evidence>
<gene>
    <name evidence="9" type="ORF">ERS852470_02883</name>
</gene>
<feature type="domain" description="Zinc-ribbon" evidence="8">
    <location>
        <begin position="2"/>
        <end position="23"/>
    </location>
</feature>
<keyword evidence="4 6" id="KW-0472">Membrane</keyword>
<evidence type="ECO:0000313" key="9">
    <source>
        <dbReference type="EMBL" id="CUO62572.1"/>
    </source>
</evidence>
<protein>
    <submittedName>
        <fullName evidence="9">TM2 domain-containing protein</fullName>
    </submittedName>
</protein>
<accession>A0A174K337</accession>
<keyword evidence="2 6" id="KW-0812">Transmembrane</keyword>
<feature type="domain" description="TM2" evidence="7">
    <location>
        <begin position="112"/>
        <end position="164"/>
    </location>
</feature>
<dbReference type="AlphaFoldDB" id="A0A174K337"/>
<dbReference type="GeneID" id="83013637"/>
<proteinExistence type="predicted"/>
<dbReference type="Pfam" id="PF13240">
    <property type="entry name" value="Zn_Ribbon_1"/>
    <property type="match status" value="1"/>
</dbReference>
<evidence type="ECO:0000256" key="6">
    <source>
        <dbReference type="SAM" id="Phobius"/>
    </source>
</evidence>
<evidence type="ECO:0000256" key="5">
    <source>
        <dbReference type="SAM" id="MobiDB-lite"/>
    </source>
</evidence>
<evidence type="ECO:0000256" key="2">
    <source>
        <dbReference type="ARBA" id="ARBA00022692"/>
    </source>
</evidence>
<dbReference type="RefSeq" id="WP_078061400.1">
    <property type="nucleotide sequence ID" value="NZ_CYYT01000056.1"/>
</dbReference>
<dbReference type="OrthoDB" id="9816361at2"/>
<feature type="transmembrane region" description="Helical" evidence="6">
    <location>
        <begin position="116"/>
        <end position="134"/>
    </location>
</feature>
<dbReference type="InterPro" id="IPR026870">
    <property type="entry name" value="Zinc_ribbon_dom"/>
</dbReference>
<evidence type="ECO:0000256" key="1">
    <source>
        <dbReference type="ARBA" id="ARBA00004141"/>
    </source>
</evidence>
<dbReference type="GO" id="GO:0016020">
    <property type="term" value="C:membrane"/>
    <property type="evidence" value="ECO:0007669"/>
    <property type="project" value="UniProtKB-SubCell"/>
</dbReference>
<evidence type="ECO:0000259" key="7">
    <source>
        <dbReference type="Pfam" id="PF05154"/>
    </source>
</evidence>
<dbReference type="Pfam" id="PF05154">
    <property type="entry name" value="TM2"/>
    <property type="match status" value="1"/>
</dbReference>